<reference evidence="1 2" key="1">
    <citation type="submission" date="2016-07" db="EMBL/GenBank/DDBJ databases">
        <title>Genome analysis of Flavihumibacter stibioxidans YS-17.</title>
        <authorList>
            <person name="Shi K."/>
            <person name="Han Y."/>
            <person name="Wang G."/>
        </authorList>
    </citation>
    <scope>NUCLEOTIDE SEQUENCE [LARGE SCALE GENOMIC DNA]</scope>
    <source>
        <strain evidence="1 2">YS-17</strain>
    </source>
</reference>
<organism evidence="1 2">
    <name type="scientific">Flavihumibacter stibioxidans</name>
    <dbReference type="NCBI Taxonomy" id="1834163"/>
    <lineage>
        <taxon>Bacteria</taxon>
        <taxon>Pseudomonadati</taxon>
        <taxon>Bacteroidota</taxon>
        <taxon>Chitinophagia</taxon>
        <taxon>Chitinophagales</taxon>
        <taxon>Chitinophagaceae</taxon>
        <taxon>Flavihumibacter</taxon>
    </lineage>
</organism>
<dbReference type="EMBL" id="MBUA01000012">
    <property type="protein sequence ID" value="MBC6491330.1"/>
    <property type="molecule type" value="Genomic_DNA"/>
</dbReference>
<evidence type="ECO:0000313" key="1">
    <source>
        <dbReference type="EMBL" id="MBC6491330.1"/>
    </source>
</evidence>
<sequence>MMIYCYLFENLCFSQFRTGSSYHFNASQARRTKKKNNPVATGMISSAAGFFKDPLPYTAYGAARTHGYDQWESQYDYAGFI</sequence>
<proteinExistence type="predicted"/>
<dbReference type="RefSeq" id="WP_187256632.1">
    <property type="nucleotide sequence ID" value="NZ_JBHULF010000014.1"/>
</dbReference>
<name>A0ABR7M8G3_9BACT</name>
<dbReference type="Proteomes" id="UP000765802">
    <property type="component" value="Unassembled WGS sequence"/>
</dbReference>
<keyword evidence="2" id="KW-1185">Reference proteome</keyword>
<comment type="caution">
    <text evidence="1">The sequence shown here is derived from an EMBL/GenBank/DDBJ whole genome shotgun (WGS) entry which is preliminary data.</text>
</comment>
<gene>
    <name evidence="1" type="ORF">BC349_09825</name>
</gene>
<evidence type="ECO:0000313" key="2">
    <source>
        <dbReference type="Proteomes" id="UP000765802"/>
    </source>
</evidence>
<protein>
    <submittedName>
        <fullName evidence="1">Uncharacterized protein</fullName>
    </submittedName>
</protein>
<accession>A0ABR7M8G3</accession>